<evidence type="ECO:0000259" key="12">
    <source>
        <dbReference type="PROSITE" id="PS50848"/>
    </source>
</evidence>
<keyword evidence="3" id="KW-0963">Cytoplasm</keyword>
<dbReference type="Ensembl" id="ENSBIXT00005041089.1">
    <property type="protein sequence ID" value="ENSBIXP00005025392.1"/>
    <property type="gene ID" value="ENSBIXG00005004798.1"/>
</dbReference>
<dbReference type="GO" id="GO:0005829">
    <property type="term" value="C:cytosol"/>
    <property type="evidence" value="ECO:0007669"/>
    <property type="project" value="UniProtKB-ARBA"/>
</dbReference>
<evidence type="ECO:0000256" key="8">
    <source>
        <dbReference type="ARBA" id="ARBA00063535"/>
    </source>
</evidence>
<dbReference type="Pfam" id="PF01852">
    <property type="entry name" value="START"/>
    <property type="match status" value="1"/>
</dbReference>
<dbReference type="AlphaFoldDB" id="A0A4W2H124"/>
<gene>
    <name evidence="13" type="primary">LOC113878494</name>
</gene>
<dbReference type="FunFam" id="3.30.530.20:FF:000017">
    <property type="entry name" value="Phosphatidylcholine transfer protein, putative"/>
    <property type="match status" value="1"/>
</dbReference>
<comment type="subunit">
    <text evidence="8">Interacts with ACOT13/THEM2.</text>
</comment>
<evidence type="ECO:0000256" key="6">
    <source>
        <dbReference type="ARBA" id="ARBA00023055"/>
    </source>
</evidence>
<evidence type="ECO:0000256" key="5">
    <source>
        <dbReference type="ARBA" id="ARBA00022990"/>
    </source>
</evidence>
<dbReference type="SMART" id="SM00234">
    <property type="entry name" value="START"/>
    <property type="match status" value="1"/>
</dbReference>
<evidence type="ECO:0000256" key="9">
    <source>
        <dbReference type="ARBA" id="ARBA00069061"/>
    </source>
</evidence>
<evidence type="ECO:0000313" key="13">
    <source>
        <dbReference type="Ensembl" id="ENSBIXP00005025392.1"/>
    </source>
</evidence>
<evidence type="ECO:0000256" key="7">
    <source>
        <dbReference type="ARBA" id="ARBA00023121"/>
    </source>
</evidence>
<dbReference type="GeneTree" id="ENSGT00940000156843"/>
<evidence type="ECO:0000256" key="1">
    <source>
        <dbReference type="ARBA" id="ARBA00004496"/>
    </source>
</evidence>
<feature type="domain" description="START" evidence="12">
    <location>
        <begin position="30"/>
        <end position="211"/>
    </location>
</feature>
<protein>
    <recommendedName>
        <fullName evidence="9">Phosphatidylcholine transfer protein</fullName>
    </recommendedName>
    <alternativeName>
        <fullName evidence="11">START domain-containing protein 2</fullName>
    </alternativeName>
    <alternativeName>
        <fullName evidence="10">StAR-related lipid transfer protein 2</fullName>
    </alternativeName>
</protein>
<dbReference type="PANTHER" id="PTHR19308">
    <property type="entry name" value="PHOSPHATIDYLCHOLINE TRANSFER PROTEIN"/>
    <property type="match status" value="1"/>
</dbReference>
<reference evidence="13 14" key="1">
    <citation type="submission" date="2018-11" db="EMBL/GenBank/DDBJ databases">
        <title>Haplotype-resolved cattle genomes.</title>
        <authorList>
            <person name="Low W.Y."/>
            <person name="Tearle R."/>
            <person name="Bickhart D.M."/>
            <person name="Rosen B.D."/>
            <person name="Koren S."/>
            <person name="Rhie A."/>
            <person name="Hiendleder S."/>
            <person name="Phillippy A.M."/>
            <person name="Smith T.P.L."/>
            <person name="Williams J.L."/>
        </authorList>
    </citation>
    <scope>NUCLEOTIDE SEQUENCE [LARGE SCALE GENOMIC DNA]</scope>
</reference>
<accession>A0A4W2H124</accession>
<keyword evidence="4" id="KW-0597">Phosphoprotein</keyword>
<evidence type="ECO:0000256" key="3">
    <source>
        <dbReference type="ARBA" id="ARBA00022490"/>
    </source>
</evidence>
<reference evidence="13" key="2">
    <citation type="submission" date="2025-08" db="UniProtKB">
        <authorList>
            <consortium name="Ensembl"/>
        </authorList>
    </citation>
    <scope>IDENTIFICATION</scope>
</reference>
<dbReference type="Proteomes" id="UP000429181">
    <property type="component" value="Chromosome 19"/>
</dbReference>
<proteinExistence type="predicted"/>
<evidence type="ECO:0000256" key="10">
    <source>
        <dbReference type="ARBA" id="ARBA00077188"/>
    </source>
</evidence>
<dbReference type="Gene3D" id="3.30.530.20">
    <property type="match status" value="1"/>
</dbReference>
<keyword evidence="7" id="KW-0446">Lipid-binding</keyword>
<keyword evidence="6" id="KW-0445">Lipid transport</keyword>
<keyword evidence="5" id="KW-0007">Acetylation</keyword>
<comment type="subcellular location">
    <subcellularLocation>
        <location evidence="1">Cytoplasm</location>
    </subcellularLocation>
</comment>
<dbReference type="GO" id="GO:0008525">
    <property type="term" value="F:phosphatidylcholine transporter activity"/>
    <property type="evidence" value="ECO:0007669"/>
    <property type="project" value="TreeGrafter"/>
</dbReference>
<dbReference type="PROSITE" id="PS50848">
    <property type="entry name" value="START"/>
    <property type="match status" value="1"/>
</dbReference>
<evidence type="ECO:0000256" key="11">
    <source>
        <dbReference type="ARBA" id="ARBA00079049"/>
    </source>
</evidence>
<dbReference type="GO" id="GO:0031210">
    <property type="term" value="F:phosphatidylcholine binding"/>
    <property type="evidence" value="ECO:0007669"/>
    <property type="project" value="TreeGrafter"/>
</dbReference>
<dbReference type="InterPro" id="IPR023393">
    <property type="entry name" value="START-like_dom_sf"/>
</dbReference>
<dbReference type="PANTHER" id="PTHR19308:SF39">
    <property type="entry name" value="PHOSPHATIDYLCHOLINE TRANSFER PROTEIN"/>
    <property type="match status" value="1"/>
</dbReference>
<evidence type="ECO:0000256" key="2">
    <source>
        <dbReference type="ARBA" id="ARBA00022448"/>
    </source>
</evidence>
<dbReference type="InterPro" id="IPR002913">
    <property type="entry name" value="START_lipid-bd_dom"/>
</dbReference>
<dbReference type="InterPro" id="IPR051213">
    <property type="entry name" value="START_lipid_transfer"/>
</dbReference>
<name>A0A4W2H124_BOBOX</name>
<dbReference type="SUPFAM" id="SSF55961">
    <property type="entry name" value="Bet v1-like"/>
    <property type="match status" value="1"/>
</dbReference>
<organism evidence="13 14">
    <name type="scientific">Bos indicus x Bos taurus</name>
    <name type="common">Hybrid cattle</name>
    <dbReference type="NCBI Taxonomy" id="30522"/>
    <lineage>
        <taxon>Eukaryota</taxon>
        <taxon>Metazoa</taxon>
        <taxon>Chordata</taxon>
        <taxon>Craniata</taxon>
        <taxon>Vertebrata</taxon>
        <taxon>Euteleostomi</taxon>
        <taxon>Mammalia</taxon>
        <taxon>Eutheria</taxon>
        <taxon>Laurasiatheria</taxon>
        <taxon>Artiodactyla</taxon>
        <taxon>Ruminantia</taxon>
        <taxon>Pecora</taxon>
        <taxon>Bovidae</taxon>
        <taxon>Bovinae</taxon>
        <taxon>Bos</taxon>
    </lineage>
</organism>
<keyword evidence="2" id="KW-0813">Transport</keyword>
<sequence>MEPGTGTFSEEQFREACAELQRPALSGAAWELLEETQGISVYRLLDQATGLYEYKFIGTLRAPPDLLVDICMDLGYIRRQIPQVTEAYETECNGETVTYMKMEFPFFVSSRDCVYVKQRRELDFRGRKIQVVLAKGTSLPQFPERPGFIRVSQCQVKLAVESAGHNRSKVFIYCFVNPGGWIPSWLINLLVKNGIPGFLADLENACLRYQRRT</sequence>
<evidence type="ECO:0000313" key="14">
    <source>
        <dbReference type="Proteomes" id="UP000429181"/>
    </source>
</evidence>
<evidence type="ECO:0000256" key="4">
    <source>
        <dbReference type="ARBA" id="ARBA00022553"/>
    </source>
</evidence>